<proteinExistence type="predicted"/>
<evidence type="ECO:0000313" key="1">
    <source>
        <dbReference type="EMBL" id="GBP46125.1"/>
    </source>
</evidence>
<organism evidence="1 2">
    <name type="scientific">Eumeta variegata</name>
    <name type="common">Bagworm moth</name>
    <name type="synonym">Eumeta japonica</name>
    <dbReference type="NCBI Taxonomy" id="151549"/>
    <lineage>
        <taxon>Eukaryota</taxon>
        <taxon>Metazoa</taxon>
        <taxon>Ecdysozoa</taxon>
        <taxon>Arthropoda</taxon>
        <taxon>Hexapoda</taxon>
        <taxon>Insecta</taxon>
        <taxon>Pterygota</taxon>
        <taxon>Neoptera</taxon>
        <taxon>Endopterygota</taxon>
        <taxon>Lepidoptera</taxon>
        <taxon>Glossata</taxon>
        <taxon>Ditrysia</taxon>
        <taxon>Tineoidea</taxon>
        <taxon>Psychidae</taxon>
        <taxon>Oiketicinae</taxon>
        <taxon>Eumeta</taxon>
    </lineage>
</organism>
<name>A0A4C1W7L0_EUMVA</name>
<accession>A0A4C1W7L0</accession>
<evidence type="ECO:0000313" key="2">
    <source>
        <dbReference type="Proteomes" id="UP000299102"/>
    </source>
</evidence>
<keyword evidence="2" id="KW-1185">Reference proteome</keyword>
<dbReference type="AlphaFoldDB" id="A0A4C1W7L0"/>
<comment type="caution">
    <text evidence="1">The sequence shown here is derived from an EMBL/GenBank/DDBJ whole genome shotgun (WGS) entry which is preliminary data.</text>
</comment>
<dbReference type="Proteomes" id="UP000299102">
    <property type="component" value="Unassembled WGS sequence"/>
</dbReference>
<reference evidence="1 2" key="1">
    <citation type="journal article" date="2019" name="Commun. Biol.">
        <title>The bagworm genome reveals a unique fibroin gene that provides high tensile strength.</title>
        <authorList>
            <person name="Kono N."/>
            <person name="Nakamura H."/>
            <person name="Ohtoshi R."/>
            <person name="Tomita M."/>
            <person name="Numata K."/>
            <person name="Arakawa K."/>
        </authorList>
    </citation>
    <scope>NUCLEOTIDE SEQUENCE [LARGE SCALE GENOMIC DNA]</scope>
</reference>
<gene>
    <name evidence="1" type="ORF">EVAR_26570_1</name>
</gene>
<protein>
    <submittedName>
        <fullName evidence="1">Uncharacterized protein</fullName>
    </submittedName>
</protein>
<sequence length="85" mass="9393">MPMRVGSVGLKPNKKVPLKEWRVDDSAVSWSSVTATPNAPDSTRGCRLRVTRLMDDSLRESSRHRKSLDTARIGSFNLPGTRAAL</sequence>
<dbReference type="EMBL" id="BGZK01000477">
    <property type="protein sequence ID" value="GBP46125.1"/>
    <property type="molecule type" value="Genomic_DNA"/>
</dbReference>